<comment type="caution">
    <text evidence="3">The sequence shown here is derived from an EMBL/GenBank/DDBJ whole genome shotgun (WGS) entry which is preliminary data.</text>
</comment>
<keyword evidence="2" id="KW-0732">Signal</keyword>
<dbReference type="EMBL" id="JAMYPJ010000058">
    <property type="protein sequence ID" value="MER8936860.1"/>
    <property type="molecule type" value="Genomic_DNA"/>
</dbReference>
<name>A0ABV1YNV1_9HYPH</name>
<accession>A0ABV1YNV1</accession>
<evidence type="ECO:0000256" key="2">
    <source>
        <dbReference type="SAM" id="SignalP"/>
    </source>
</evidence>
<feature type="compositionally biased region" description="Polar residues" evidence="1">
    <location>
        <begin position="33"/>
        <end position="47"/>
    </location>
</feature>
<feature type="signal peptide" evidence="2">
    <location>
        <begin position="1"/>
        <end position="17"/>
    </location>
</feature>
<keyword evidence="4" id="KW-1185">Reference proteome</keyword>
<protein>
    <recommendedName>
        <fullName evidence="5">Immunogenic protein (Bcsp31-1)</fullName>
    </recommendedName>
</protein>
<evidence type="ECO:0008006" key="5">
    <source>
        <dbReference type="Google" id="ProtNLM"/>
    </source>
</evidence>
<evidence type="ECO:0000313" key="3">
    <source>
        <dbReference type="EMBL" id="MER8936860.1"/>
    </source>
</evidence>
<dbReference type="RefSeq" id="WP_287275651.1">
    <property type="nucleotide sequence ID" value="NZ_JAMYMY010000059.1"/>
</dbReference>
<dbReference type="Proteomes" id="UP001464387">
    <property type="component" value="Unassembled WGS sequence"/>
</dbReference>
<evidence type="ECO:0000313" key="4">
    <source>
        <dbReference type="Proteomes" id="UP001464387"/>
    </source>
</evidence>
<dbReference type="PROSITE" id="PS51257">
    <property type="entry name" value="PROKAR_LIPOPROTEIN"/>
    <property type="match status" value="1"/>
</dbReference>
<gene>
    <name evidence="3" type="ORF">NKI33_28385</name>
</gene>
<feature type="region of interest" description="Disordered" evidence="1">
    <location>
        <begin position="21"/>
        <end position="47"/>
    </location>
</feature>
<proteinExistence type="predicted"/>
<sequence>MKKLRLGLVLVALAVSACDNKLPPTTAPGGEQSLASNPFVNTDTVGK</sequence>
<organism evidence="3 4">
    <name type="scientific">Mesorhizobium opportunistum</name>
    <dbReference type="NCBI Taxonomy" id="593909"/>
    <lineage>
        <taxon>Bacteria</taxon>
        <taxon>Pseudomonadati</taxon>
        <taxon>Pseudomonadota</taxon>
        <taxon>Alphaproteobacteria</taxon>
        <taxon>Hyphomicrobiales</taxon>
        <taxon>Phyllobacteriaceae</taxon>
        <taxon>Mesorhizobium</taxon>
    </lineage>
</organism>
<reference evidence="3 4" key="1">
    <citation type="journal article" date="2024" name="Proc. Natl. Acad. Sci. U.S.A.">
        <title>The evolutionary genomics of adaptation to stress in wild rhizobium bacteria.</title>
        <authorList>
            <person name="Kehlet-Delgado H."/>
            <person name="Montoya A.P."/>
            <person name="Jensen K.T."/>
            <person name="Wendlandt C.E."/>
            <person name="Dexheimer C."/>
            <person name="Roberts M."/>
            <person name="Torres Martinez L."/>
            <person name="Friesen M.L."/>
            <person name="Griffitts J.S."/>
            <person name="Porter S.S."/>
        </authorList>
    </citation>
    <scope>NUCLEOTIDE SEQUENCE [LARGE SCALE GENOMIC DNA]</scope>
    <source>
        <strain evidence="3 4">M0729</strain>
    </source>
</reference>
<evidence type="ECO:0000256" key="1">
    <source>
        <dbReference type="SAM" id="MobiDB-lite"/>
    </source>
</evidence>
<feature type="chain" id="PRO_5045059888" description="Immunogenic protein (Bcsp31-1)" evidence="2">
    <location>
        <begin position="18"/>
        <end position="47"/>
    </location>
</feature>